<dbReference type="SUPFAM" id="SSF47226">
    <property type="entry name" value="Histidine-containing phosphotransfer domain, HPT domain"/>
    <property type="match status" value="1"/>
</dbReference>
<name>A0A834YZ16_TETSI</name>
<accession>A0A834YZ16</accession>
<dbReference type="InterPro" id="IPR036641">
    <property type="entry name" value="HPT_dom_sf"/>
</dbReference>
<sequence>MLSVTTEGMQLRKLVGVENCSMNIEGEQDDVLLISFNPLGFRLLLPVAMTLASLKAQLNSFVQSMHEEILLQSFIFSVFDDLGDRRVVDYHKVAEKVHKLKGSSSSIGAYHVYLAFLDLRQACEDNYKEGLRTEFWRMRPDNDDDSKVGLPSHPSLDMQLTCIEVIHGRILVKGDFKVETGNPAVSVEYRKNVQDIIIKSGQFSR</sequence>
<dbReference type="AlphaFoldDB" id="A0A834YZ16"/>
<dbReference type="GO" id="GO:0000160">
    <property type="term" value="P:phosphorelay signal transduction system"/>
    <property type="evidence" value="ECO:0007669"/>
    <property type="project" value="InterPro"/>
</dbReference>
<reference evidence="1 2" key="1">
    <citation type="submission" date="2020-04" db="EMBL/GenBank/DDBJ databases">
        <title>Plant Genome Project.</title>
        <authorList>
            <person name="Zhang R.-G."/>
        </authorList>
    </citation>
    <scope>NUCLEOTIDE SEQUENCE [LARGE SCALE GENOMIC DNA]</scope>
    <source>
        <strain evidence="1">YNK0</strain>
        <tissue evidence="1">Leaf</tissue>
    </source>
</reference>
<protein>
    <recommendedName>
        <fullName evidence="3">HPt domain-containing protein</fullName>
    </recommendedName>
</protein>
<dbReference type="Gene3D" id="1.20.120.160">
    <property type="entry name" value="HPT domain"/>
    <property type="match status" value="1"/>
</dbReference>
<dbReference type="Proteomes" id="UP000655225">
    <property type="component" value="Unassembled WGS sequence"/>
</dbReference>
<organism evidence="1 2">
    <name type="scientific">Tetracentron sinense</name>
    <name type="common">Spur-leaf</name>
    <dbReference type="NCBI Taxonomy" id="13715"/>
    <lineage>
        <taxon>Eukaryota</taxon>
        <taxon>Viridiplantae</taxon>
        <taxon>Streptophyta</taxon>
        <taxon>Embryophyta</taxon>
        <taxon>Tracheophyta</taxon>
        <taxon>Spermatophyta</taxon>
        <taxon>Magnoliopsida</taxon>
        <taxon>Trochodendrales</taxon>
        <taxon>Trochodendraceae</taxon>
        <taxon>Tetracentron</taxon>
    </lineage>
</organism>
<evidence type="ECO:0000313" key="2">
    <source>
        <dbReference type="Proteomes" id="UP000655225"/>
    </source>
</evidence>
<evidence type="ECO:0000313" key="1">
    <source>
        <dbReference type="EMBL" id="KAF8395366.1"/>
    </source>
</evidence>
<comment type="caution">
    <text evidence="1">The sequence shown here is derived from an EMBL/GenBank/DDBJ whole genome shotgun (WGS) entry which is preliminary data.</text>
</comment>
<dbReference type="EMBL" id="JABCRI010000013">
    <property type="protein sequence ID" value="KAF8395366.1"/>
    <property type="molecule type" value="Genomic_DNA"/>
</dbReference>
<evidence type="ECO:0008006" key="3">
    <source>
        <dbReference type="Google" id="ProtNLM"/>
    </source>
</evidence>
<proteinExistence type="predicted"/>
<keyword evidence="2" id="KW-1185">Reference proteome</keyword>
<gene>
    <name evidence="1" type="ORF">HHK36_019312</name>
</gene>